<gene>
    <name evidence="2" type="ORF">LTR77_003804</name>
</gene>
<dbReference type="EMBL" id="JAVRRT010000005">
    <property type="protein sequence ID" value="KAK5172166.1"/>
    <property type="molecule type" value="Genomic_DNA"/>
</dbReference>
<dbReference type="PANTHER" id="PTHR36839">
    <property type="entry name" value="METALLO-BETA-LACTAMASE FAMILY PROTEIN (AFU_ORTHOLOGUE AFUA_5G12770)"/>
    <property type="match status" value="1"/>
</dbReference>
<proteinExistence type="predicted"/>
<dbReference type="Gene3D" id="3.60.15.10">
    <property type="entry name" value="Ribonuclease Z/Hydroxyacylglutathione hydrolase-like"/>
    <property type="match status" value="1"/>
</dbReference>
<dbReference type="GeneID" id="89925150"/>
<keyword evidence="3" id="KW-1185">Reference proteome</keyword>
<dbReference type="InterPro" id="IPR036866">
    <property type="entry name" value="RibonucZ/Hydroxyglut_hydro"/>
</dbReference>
<organism evidence="2 3">
    <name type="scientific">Saxophila tyrrhenica</name>
    <dbReference type="NCBI Taxonomy" id="1690608"/>
    <lineage>
        <taxon>Eukaryota</taxon>
        <taxon>Fungi</taxon>
        <taxon>Dikarya</taxon>
        <taxon>Ascomycota</taxon>
        <taxon>Pezizomycotina</taxon>
        <taxon>Dothideomycetes</taxon>
        <taxon>Dothideomycetidae</taxon>
        <taxon>Mycosphaerellales</taxon>
        <taxon>Extremaceae</taxon>
        <taxon>Saxophila</taxon>
    </lineage>
</organism>
<dbReference type="SMART" id="SM00849">
    <property type="entry name" value="Lactamase_B"/>
    <property type="match status" value="1"/>
</dbReference>
<protein>
    <recommendedName>
        <fullName evidence="1">Metallo-beta-lactamase domain-containing protein</fullName>
    </recommendedName>
</protein>
<feature type="domain" description="Metallo-beta-lactamase" evidence="1">
    <location>
        <begin position="80"/>
        <end position="242"/>
    </location>
</feature>
<dbReference type="RefSeq" id="XP_064661010.1">
    <property type="nucleotide sequence ID" value="XM_064801059.1"/>
</dbReference>
<dbReference type="PANTHER" id="PTHR36839:SF1">
    <property type="entry name" value="METALLO-BETA-LACTAMASE FAMILY PROTEIN (AFU_ORTHOLOGUE AFUA_5G12770)"/>
    <property type="match status" value="1"/>
</dbReference>
<evidence type="ECO:0000313" key="2">
    <source>
        <dbReference type="EMBL" id="KAK5172166.1"/>
    </source>
</evidence>
<dbReference type="InterPro" id="IPR001279">
    <property type="entry name" value="Metallo-B-lactamas"/>
</dbReference>
<dbReference type="SUPFAM" id="SSF56281">
    <property type="entry name" value="Metallo-hydrolase/oxidoreductase"/>
    <property type="match status" value="1"/>
</dbReference>
<dbReference type="AlphaFoldDB" id="A0AAV9PHL0"/>
<evidence type="ECO:0000313" key="3">
    <source>
        <dbReference type="Proteomes" id="UP001337655"/>
    </source>
</evidence>
<dbReference type="Proteomes" id="UP001337655">
    <property type="component" value="Unassembled WGS sequence"/>
</dbReference>
<evidence type="ECO:0000259" key="1">
    <source>
        <dbReference type="SMART" id="SM00849"/>
    </source>
</evidence>
<comment type="caution">
    <text evidence="2">The sequence shown here is derived from an EMBL/GenBank/DDBJ whole genome shotgun (WGS) entry which is preliminary data.</text>
</comment>
<reference evidence="2 3" key="1">
    <citation type="submission" date="2023-08" db="EMBL/GenBank/DDBJ databases">
        <title>Black Yeasts Isolated from many extreme environments.</title>
        <authorList>
            <person name="Coleine C."/>
            <person name="Stajich J.E."/>
            <person name="Selbmann L."/>
        </authorList>
    </citation>
    <scope>NUCLEOTIDE SEQUENCE [LARGE SCALE GENOMIC DNA]</scope>
    <source>
        <strain evidence="2 3">CCFEE 5935</strain>
    </source>
</reference>
<name>A0AAV9PHL0_9PEZI</name>
<accession>A0AAV9PHL0</accession>
<sequence length="296" mass="33199">MVGHPDLPICTACGTQFDLPSSGSLKSCRICDDPRQFVPAAGQSWTTLSDLQSSHKNTWTQDTVDSRIWSISTEPKFGIGQRCILLQTSSGNVLWDCIALLDDETVERIKGMGGLKVIVISHPHYYTTHLDWAGAFGCPVYLAKEDVEWCCREDREGRRKLIEGDRETVEGMGGVVAAKPGGHFPGSLVLAWEKKLFIADTMVTTPSAYYHVDRQPGTISYAFMWSIPNMIPLPPSELIKMWQVLKTLNFESTYAAFVGTEIRDKNVKGRVLESMKIQARNEGYNEHEILNQKWPE</sequence>